<evidence type="ECO:0000313" key="1">
    <source>
        <dbReference type="EMBL" id="SEA36519.1"/>
    </source>
</evidence>
<dbReference type="AlphaFoldDB" id="A0A1H4AKK6"/>
<proteinExistence type="predicted"/>
<evidence type="ECO:0000313" key="2">
    <source>
        <dbReference type="Proteomes" id="UP000183469"/>
    </source>
</evidence>
<dbReference type="Proteomes" id="UP000183469">
    <property type="component" value="Unassembled WGS sequence"/>
</dbReference>
<protein>
    <submittedName>
        <fullName evidence="1">Uncharacterized protein</fullName>
    </submittedName>
</protein>
<reference evidence="1 2" key="1">
    <citation type="submission" date="2016-10" db="EMBL/GenBank/DDBJ databases">
        <authorList>
            <person name="de Groot N.N."/>
        </authorList>
    </citation>
    <scope>NUCLEOTIDE SEQUENCE [LARGE SCALE GENOMIC DNA]</scope>
    <source>
        <strain evidence="1 2">DSM 2872</strain>
    </source>
</reference>
<sequence length="41" mass="4478">MMEFDRRIDNEEVARIKGAIGSDILSSALDHAATETITKDG</sequence>
<feature type="non-terminal residue" evidence="1">
    <location>
        <position position="41"/>
    </location>
</feature>
<accession>A0A1H4AKK6</accession>
<name>A0A1H4AKK6_SELRU</name>
<gene>
    <name evidence="1" type="ORF">SAMN05660648_02933</name>
</gene>
<dbReference type="EMBL" id="FNQG01000022">
    <property type="protein sequence ID" value="SEA36519.1"/>
    <property type="molecule type" value="Genomic_DNA"/>
</dbReference>
<organism evidence="1 2">
    <name type="scientific">Selenomonas ruminantium</name>
    <dbReference type="NCBI Taxonomy" id="971"/>
    <lineage>
        <taxon>Bacteria</taxon>
        <taxon>Bacillati</taxon>
        <taxon>Bacillota</taxon>
        <taxon>Negativicutes</taxon>
        <taxon>Selenomonadales</taxon>
        <taxon>Selenomonadaceae</taxon>
        <taxon>Selenomonas</taxon>
    </lineage>
</organism>